<evidence type="ECO:0000259" key="8">
    <source>
        <dbReference type="Pfam" id="PF04997"/>
    </source>
</evidence>
<dbReference type="STRING" id="200324.A0A2N5TTN5"/>
<organism evidence="9 10">
    <name type="scientific">Puccinia coronata f. sp. avenae</name>
    <dbReference type="NCBI Taxonomy" id="200324"/>
    <lineage>
        <taxon>Eukaryota</taxon>
        <taxon>Fungi</taxon>
        <taxon>Dikarya</taxon>
        <taxon>Basidiomycota</taxon>
        <taxon>Pucciniomycotina</taxon>
        <taxon>Pucciniomycetes</taxon>
        <taxon>Pucciniales</taxon>
        <taxon>Pucciniaceae</taxon>
        <taxon>Puccinia</taxon>
    </lineage>
</organism>
<evidence type="ECO:0000256" key="4">
    <source>
        <dbReference type="ARBA" id="ARBA00022695"/>
    </source>
</evidence>
<keyword evidence="3" id="KW-0808">Transferase</keyword>
<dbReference type="EC" id="2.7.7.6" evidence="1"/>
<keyword evidence="4" id="KW-0548">Nucleotidyltransferase</keyword>
<dbReference type="Gene3D" id="4.10.860.120">
    <property type="entry name" value="RNA polymerase II, clamp domain"/>
    <property type="match status" value="1"/>
</dbReference>
<evidence type="ECO:0000256" key="7">
    <source>
        <dbReference type="ARBA" id="ARBA00023163"/>
    </source>
</evidence>
<keyword evidence="5" id="KW-0479">Metal-binding</keyword>
<keyword evidence="10" id="KW-1185">Reference proteome</keyword>
<dbReference type="GO" id="GO:0003899">
    <property type="term" value="F:DNA-directed RNA polymerase activity"/>
    <property type="evidence" value="ECO:0007669"/>
    <property type="project" value="UniProtKB-EC"/>
</dbReference>
<evidence type="ECO:0000256" key="3">
    <source>
        <dbReference type="ARBA" id="ARBA00022679"/>
    </source>
</evidence>
<keyword evidence="7" id="KW-0804">Transcription</keyword>
<protein>
    <recommendedName>
        <fullName evidence="1">DNA-directed RNA polymerase</fullName>
        <ecNumber evidence="1">2.7.7.6</ecNumber>
    </recommendedName>
</protein>
<sequence length="226" mass="25422">MKQIVLQEAPQKIKHIQFSVLSSQEIVALSEYESTQRDLYSMVSAEPNALSIPGVLEPVVKKPAKGGVLDSRLGTSDKSGTCGTCNAKMADCVGHYSYIKIILPLFHIGYFRAVIQMLQDVCKNDSQACARVLLSEEDRRLYLIKFRRPNPENLQRQHLAKQVNTACRKVLACRGSEGHRLVWTHRQKTKLFMLGWKYLMIPLLSPDTSQAPDFDQSRARTAVSCA</sequence>
<dbReference type="EMBL" id="PGCJ01000430">
    <property type="protein sequence ID" value="PLW28841.1"/>
    <property type="molecule type" value="Genomic_DNA"/>
</dbReference>
<dbReference type="InterPro" id="IPR015700">
    <property type="entry name" value="RPC1"/>
</dbReference>
<name>A0A2N5TTN5_9BASI</name>
<evidence type="ECO:0000256" key="2">
    <source>
        <dbReference type="ARBA" id="ARBA00022478"/>
    </source>
</evidence>
<dbReference type="PANTHER" id="PTHR48446">
    <property type="entry name" value="DNA-DIRECTED RNA POLYMERASE SUBUNIT BETA' N-TERMINAL SECTION"/>
    <property type="match status" value="1"/>
</dbReference>
<keyword evidence="6" id="KW-0862">Zinc</keyword>
<proteinExistence type="predicted"/>
<dbReference type="GO" id="GO:0000428">
    <property type="term" value="C:DNA-directed RNA polymerase complex"/>
    <property type="evidence" value="ECO:0007669"/>
    <property type="project" value="UniProtKB-KW"/>
</dbReference>
<dbReference type="InterPro" id="IPR044893">
    <property type="entry name" value="RNA_pol_Rpb1_clamp_domain"/>
</dbReference>
<evidence type="ECO:0000256" key="6">
    <source>
        <dbReference type="ARBA" id="ARBA00022833"/>
    </source>
</evidence>
<keyword evidence="2" id="KW-0240">DNA-directed RNA polymerase</keyword>
<dbReference type="Pfam" id="PF04997">
    <property type="entry name" value="RNA_pol_Rpb1_1"/>
    <property type="match status" value="1"/>
</dbReference>
<dbReference type="AlphaFoldDB" id="A0A2N5TTN5"/>
<dbReference type="GO" id="GO:0003677">
    <property type="term" value="F:DNA binding"/>
    <property type="evidence" value="ECO:0007669"/>
    <property type="project" value="InterPro"/>
</dbReference>
<dbReference type="SUPFAM" id="SSF64484">
    <property type="entry name" value="beta and beta-prime subunits of DNA dependent RNA-polymerase"/>
    <property type="match status" value="1"/>
</dbReference>
<accession>A0A2N5TTN5</accession>
<dbReference type="GO" id="GO:0006351">
    <property type="term" value="P:DNA-templated transcription"/>
    <property type="evidence" value="ECO:0007669"/>
    <property type="project" value="InterPro"/>
</dbReference>
<feature type="domain" description="RNA polymerase Rpb1" evidence="8">
    <location>
        <begin position="11"/>
        <end position="177"/>
    </location>
</feature>
<evidence type="ECO:0000256" key="1">
    <source>
        <dbReference type="ARBA" id="ARBA00012418"/>
    </source>
</evidence>
<gene>
    <name evidence="9" type="ORF">PCANC_18403</name>
</gene>
<dbReference type="InterPro" id="IPR007080">
    <property type="entry name" value="RNA_pol_Rpb1_1"/>
</dbReference>
<evidence type="ECO:0000256" key="5">
    <source>
        <dbReference type="ARBA" id="ARBA00022723"/>
    </source>
</evidence>
<dbReference type="OrthoDB" id="270392at2759"/>
<reference evidence="9 10" key="1">
    <citation type="submission" date="2017-11" db="EMBL/GenBank/DDBJ databases">
        <title>De novo assembly and phasing of dikaryotic genomes from two isolates of Puccinia coronata f. sp. avenae, the causal agent of oat crown rust.</title>
        <authorList>
            <person name="Miller M.E."/>
            <person name="Zhang Y."/>
            <person name="Omidvar V."/>
            <person name="Sperschneider J."/>
            <person name="Schwessinger B."/>
            <person name="Raley C."/>
            <person name="Palmer J.M."/>
            <person name="Garnica D."/>
            <person name="Upadhyaya N."/>
            <person name="Rathjen J."/>
            <person name="Taylor J.M."/>
            <person name="Park R.F."/>
            <person name="Dodds P.N."/>
            <person name="Hirsch C.D."/>
            <person name="Kianian S.F."/>
            <person name="Figueroa M."/>
        </authorList>
    </citation>
    <scope>NUCLEOTIDE SEQUENCE [LARGE SCALE GENOMIC DNA]</scope>
    <source>
        <strain evidence="9">12NC29</strain>
    </source>
</reference>
<evidence type="ECO:0000313" key="10">
    <source>
        <dbReference type="Proteomes" id="UP000235388"/>
    </source>
</evidence>
<dbReference type="Proteomes" id="UP000235388">
    <property type="component" value="Unassembled WGS sequence"/>
</dbReference>
<dbReference type="GO" id="GO:0046872">
    <property type="term" value="F:metal ion binding"/>
    <property type="evidence" value="ECO:0007669"/>
    <property type="project" value="UniProtKB-KW"/>
</dbReference>
<evidence type="ECO:0000313" key="9">
    <source>
        <dbReference type="EMBL" id="PLW28841.1"/>
    </source>
</evidence>
<comment type="caution">
    <text evidence="9">The sequence shown here is derived from an EMBL/GenBank/DDBJ whole genome shotgun (WGS) entry which is preliminary data.</text>
</comment>
<dbReference type="FunFam" id="4.10.860.120:FF:000004">
    <property type="entry name" value="DNA-directed RNA polymerase subunit"/>
    <property type="match status" value="1"/>
</dbReference>
<dbReference type="PANTHER" id="PTHR48446:SF1">
    <property type="entry name" value="DNA-DIRECTED RNA POLYMERASE SUBUNIT BETA' N-TERMINAL SECTION"/>
    <property type="match status" value="1"/>
</dbReference>